<dbReference type="Proteomes" id="UP001209229">
    <property type="component" value="Unassembled WGS sequence"/>
</dbReference>
<feature type="transmembrane region" description="Helical" evidence="1">
    <location>
        <begin position="25"/>
        <end position="47"/>
    </location>
</feature>
<organism evidence="2 3">
    <name type="scientific">Plebeiibacterium sediminum</name>
    <dbReference type="NCBI Taxonomy" id="2992112"/>
    <lineage>
        <taxon>Bacteria</taxon>
        <taxon>Pseudomonadati</taxon>
        <taxon>Bacteroidota</taxon>
        <taxon>Bacteroidia</taxon>
        <taxon>Marinilabiliales</taxon>
        <taxon>Marinilabiliaceae</taxon>
        <taxon>Plebeiibacterium</taxon>
    </lineage>
</organism>
<feature type="transmembrane region" description="Helical" evidence="1">
    <location>
        <begin position="379"/>
        <end position="401"/>
    </location>
</feature>
<proteinExistence type="predicted"/>
<feature type="transmembrane region" description="Helical" evidence="1">
    <location>
        <begin position="448"/>
        <end position="474"/>
    </location>
</feature>
<feature type="transmembrane region" description="Helical" evidence="1">
    <location>
        <begin position="422"/>
        <end position="442"/>
    </location>
</feature>
<dbReference type="AlphaFoldDB" id="A0AAE3M623"/>
<protein>
    <submittedName>
        <fullName evidence="2">DUF5687 family protein</fullName>
    </submittedName>
</protein>
<feature type="transmembrane region" description="Helical" evidence="1">
    <location>
        <begin position="198"/>
        <end position="225"/>
    </location>
</feature>
<feature type="transmembrane region" description="Helical" evidence="1">
    <location>
        <begin position="308"/>
        <end position="332"/>
    </location>
</feature>
<accession>A0AAE3M623</accession>
<dbReference type="InterPro" id="IPR043742">
    <property type="entry name" value="DUF5687"/>
</dbReference>
<dbReference type="RefSeq" id="WP_301191408.1">
    <property type="nucleotide sequence ID" value="NZ_JAPDPJ010000038.1"/>
</dbReference>
<keyword evidence="1" id="KW-0812">Transmembrane</keyword>
<feature type="transmembrane region" description="Helical" evidence="1">
    <location>
        <begin position="141"/>
        <end position="162"/>
    </location>
</feature>
<feature type="transmembrane region" description="Helical" evidence="1">
    <location>
        <begin position="174"/>
        <end position="192"/>
    </location>
</feature>
<gene>
    <name evidence="2" type="ORF">OM075_15320</name>
</gene>
<evidence type="ECO:0000256" key="1">
    <source>
        <dbReference type="SAM" id="Phobius"/>
    </source>
</evidence>
<keyword evidence="3" id="KW-1185">Reference proteome</keyword>
<dbReference type="Pfam" id="PF18940">
    <property type="entry name" value="DUF5687"/>
    <property type="match status" value="1"/>
</dbReference>
<keyword evidence="1" id="KW-1133">Transmembrane helix</keyword>
<sequence>MKPILLTLNRKSFARSAYWKKSKGIKFVIIFFGIYFSIAFLSVGFTLPTIFDRFFPGENYVDLFNQLFWMYLLISALLRQLIQEIPVVDVIPLLTMPIKKKKISQFVVNKSFLNFFNLLPWYIVIPFMFKELPGQYDSINIGGWFICILGLVCMDHLVAILVKRSAPSRQQIIMLLYVVGISLFVLSIYSILPIAQWFGYYLSLVLAYPILGILPVLACIPIYLFNIKSINENLYLDSGILPTEKKQNTYDFAWTTKLGNIGTYLALELKLITRNKRAKTALFSVIILLFYGFVIYRNNNINEQDFLLVIAGLMITGGFSISYGQFTPAWHSQYYPFLMTRNVGIKEMLNTQYFLFMISTIGAYIISTIYMIYGTKILMVNAVMALFNIGFTSHLVLWMGSFSSKPIDLSQSSFMNYQGTGASQWIMGFVIILGPLLLFFLLKYLFSALIAYACFSAIGALGIVFHNSIMTYILKKYSENKHRMLFDYKQ</sequence>
<feature type="transmembrane region" description="Helical" evidence="1">
    <location>
        <begin position="67"/>
        <end position="91"/>
    </location>
</feature>
<feature type="transmembrane region" description="Helical" evidence="1">
    <location>
        <begin position="353"/>
        <end position="373"/>
    </location>
</feature>
<dbReference type="EMBL" id="JAPDPJ010000038">
    <property type="protein sequence ID" value="MCW3787844.1"/>
    <property type="molecule type" value="Genomic_DNA"/>
</dbReference>
<name>A0AAE3M623_9BACT</name>
<evidence type="ECO:0000313" key="2">
    <source>
        <dbReference type="EMBL" id="MCW3787844.1"/>
    </source>
</evidence>
<feature type="transmembrane region" description="Helical" evidence="1">
    <location>
        <begin position="280"/>
        <end position="296"/>
    </location>
</feature>
<reference evidence="2" key="1">
    <citation type="submission" date="2022-10" db="EMBL/GenBank/DDBJ databases">
        <authorList>
            <person name="Yu W.X."/>
        </authorList>
    </citation>
    <scope>NUCLEOTIDE SEQUENCE</scope>
    <source>
        <strain evidence="2">AAT</strain>
    </source>
</reference>
<keyword evidence="1" id="KW-0472">Membrane</keyword>
<comment type="caution">
    <text evidence="2">The sequence shown here is derived from an EMBL/GenBank/DDBJ whole genome shotgun (WGS) entry which is preliminary data.</text>
</comment>
<feature type="transmembrane region" description="Helical" evidence="1">
    <location>
        <begin position="112"/>
        <end position="129"/>
    </location>
</feature>
<evidence type="ECO:0000313" key="3">
    <source>
        <dbReference type="Proteomes" id="UP001209229"/>
    </source>
</evidence>